<dbReference type="InterPro" id="IPR006741">
    <property type="entry name" value="AgrB"/>
</dbReference>
<name>A0ABX2DJZ5_9BACL</name>
<keyword evidence="1" id="KW-1003">Cell membrane</keyword>
<evidence type="ECO:0000256" key="8">
    <source>
        <dbReference type="SAM" id="Phobius"/>
    </source>
</evidence>
<dbReference type="Proteomes" id="UP000711047">
    <property type="component" value="Unassembled WGS sequence"/>
</dbReference>
<gene>
    <name evidence="9" type="ORF">HQN87_06395</name>
</gene>
<proteinExistence type="predicted"/>
<evidence type="ECO:0000256" key="1">
    <source>
        <dbReference type="ARBA" id="ARBA00022475"/>
    </source>
</evidence>
<keyword evidence="5" id="KW-0378">Hydrolase</keyword>
<comment type="caution">
    <text evidence="9">The sequence shown here is derived from an EMBL/GenBank/DDBJ whole genome shotgun (WGS) entry which is preliminary data.</text>
</comment>
<feature type="transmembrane region" description="Helical" evidence="8">
    <location>
        <begin position="28"/>
        <end position="50"/>
    </location>
</feature>
<keyword evidence="7 8" id="KW-0472">Membrane</keyword>
<keyword evidence="6 8" id="KW-1133">Transmembrane helix</keyword>
<evidence type="ECO:0000256" key="4">
    <source>
        <dbReference type="ARBA" id="ARBA00022692"/>
    </source>
</evidence>
<feature type="transmembrane region" description="Helical" evidence="8">
    <location>
        <begin position="95"/>
        <end position="117"/>
    </location>
</feature>
<evidence type="ECO:0000256" key="6">
    <source>
        <dbReference type="ARBA" id="ARBA00022989"/>
    </source>
</evidence>
<accession>A0ABX2DJZ5</accession>
<evidence type="ECO:0000256" key="7">
    <source>
        <dbReference type="ARBA" id="ARBA00023136"/>
    </source>
</evidence>
<evidence type="ECO:0000256" key="5">
    <source>
        <dbReference type="ARBA" id="ARBA00022801"/>
    </source>
</evidence>
<evidence type="ECO:0000313" key="10">
    <source>
        <dbReference type="Proteomes" id="UP000711047"/>
    </source>
</evidence>
<dbReference type="Pfam" id="PF04647">
    <property type="entry name" value="AgrB"/>
    <property type="match status" value="1"/>
</dbReference>
<organism evidence="9 10">
    <name type="scientific">Paenibacillus tritici</name>
    <dbReference type="NCBI Taxonomy" id="1873425"/>
    <lineage>
        <taxon>Bacteria</taxon>
        <taxon>Bacillati</taxon>
        <taxon>Bacillota</taxon>
        <taxon>Bacilli</taxon>
        <taxon>Bacillales</taxon>
        <taxon>Paenibacillaceae</taxon>
        <taxon>Paenibacillus</taxon>
    </lineage>
</organism>
<keyword evidence="4 8" id="KW-0812">Transmembrane</keyword>
<evidence type="ECO:0000313" key="9">
    <source>
        <dbReference type="EMBL" id="NQX44953.1"/>
    </source>
</evidence>
<keyword evidence="3" id="KW-0645">Protease</keyword>
<sequence>MNSLANRIAIAIKNANPEETHSVEVMQYSLGIILNTLLIIVSTAFIGLIFGRFEECLTFLLCFCILRLTSGGFHLKTAMACNIVTTLLSTLLPSLISPSDSALWIINIISLVIVVLFAPNPDQNARIPTSIYPILKLVSIVIVSSNFFLHSAVIGLAFLVQSLTVIPWTRGDNVEKNYC</sequence>
<dbReference type="SMART" id="SM00793">
    <property type="entry name" value="AgrB"/>
    <property type="match status" value="1"/>
</dbReference>
<feature type="transmembrane region" description="Helical" evidence="8">
    <location>
        <begin position="137"/>
        <end position="160"/>
    </location>
</feature>
<evidence type="ECO:0000256" key="2">
    <source>
        <dbReference type="ARBA" id="ARBA00022654"/>
    </source>
</evidence>
<evidence type="ECO:0000256" key="3">
    <source>
        <dbReference type="ARBA" id="ARBA00022670"/>
    </source>
</evidence>
<reference evidence="9 10" key="1">
    <citation type="submission" date="2020-05" db="EMBL/GenBank/DDBJ databases">
        <title>Paenibacillus glebae, sp. nov., Paenibacillus humi sp. nov., Paenibacillus pedi sp. nov., Paenibacillus terrestris sp. nov. and Paenibacillus terricola sp. nov., isolated from a forest top soil sample.</title>
        <authorList>
            <person name="Qi S."/>
            <person name="Carlier A."/>
            <person name="Cnockaert M."/>
            <person name="Vandamme P."/>
        </authorList>
    </citation>
    <scope>NUCLEOTIDE SEQUENCE [LARGE SCALE GENOMIC DNA]</scope>
    <source>
        <strain evidence="9 10">LMG 29502</strain>
    </source>
</reference>
<dbReference type="EMBL" id="JABMKX010000003">
    <property type="protein sequence ID" value="NQX44953.1"/>
    <property type="molecule type" value="Genomic_DNA"/>
</dbReference>
<protein>
    <submittedName>
        <fullName evidence="9">Accessory gene regulator B family protein</fullName>
    </submittedName>
</protein>
<dbReference type="RefSeq" id="WP_173129486.1">
    <property type="nucleotide sequence ID" value="NZ_JABMKX010000003.1"/>
</dbReference>
<keyword evidence="2" id="KW-0673">Quorum sensing</keyword>
<keyword evidence="10" id="KW-1185">Reference proteome</keyword>